<dbReference type="PANTHER" id="PTHR32332">
    <property type="entry name" value="2-NITROPROPANE DIOXYGENASE"/>
    <property type="match status" value="1"/>
</dbReference>
<reference evidence="2 3" key="1">
    <citation type="submission" date="2014-01" db="EMBL/GenBank/DDBJ databases">
        <title>Full genme sequencing of cellulolytic bacterium Gynuella sunshinyii YC6258T gen. nov., sp. nov.</title>
        <authorList>
            <person name="Khan H."/>
            <person name="Chung E.J."/>
            <person name="Chung Y.R."/>
        </authorList>
    </citation>
    <scope>NUCLEOTIDE SEQUENCE [LARGE SCALE GENOMIC DNA]</scope>
    <source>
        <strain evidence="2 3">YC6258</strain>
    </source>
</reference>
<dbReference type="GO" id="GO:0004318">
    <property type="term" value="F:enoyl-[acyl-carrier-protein] reductase (NADH) activity"/>
    <property type="evidence" value="ECO:0007669"/>
    <property type="project" value="UniProtKB-EC"/>
</dbReference>
<dbReference type="HOGENOM" id="CLU_040029_0_0_6"/>
<gene>
    <name evidence="2" type="ORF">YC6258_04627</name>
</gene>
<accession>A0A0C5W1V8</accession>
<dbReference type="CDD" id="cd04742">
    <property type="entry name" value="NPD_FabD"/>
    <property type="match status" value="1"/>
</dbReference>
<evidence type="ECO:0000259" key="1">
    <source>
        <dbReference type="Pfam" id="PF21607"/>
    </source>
</evidence>
<dbReference type="KEGG" id="gsn:YC6258_04627"/>
<sequence>MFVIEHEGKLTLANSGTVSTSEGTDSQPCRAVIPAVQAEDLGDAGFKQCYGTHLAYMGGAMANGISSPAMVIALTRAGALGSYGSGGMSMAAIEDAIKTIQQAIGDKPFAVNLLHQPGNPDNELALVELLLKYGVRVLEASAFLTLSPAIIYYRLSGLGTSAEGKTIVRNRIIAKISRPELATLFMQPADPKMVAELLASGLINHEQAQLAKHIPVADDITVEADSGGHTDNRPLIALLPAIIALRDRLQEQYGYPQTVRIGAGGGISTPQAALAAFQMGAAYIVTGSINQACVESGTSERVRQLLAQADMADVVMAPSADMFEMGVKVQVLKKGTMFPMNAQKLYELYRSYPSLDAIPAEERLKLEKRILRKTCDEVWVDVQAFFGRLDPKQLQKAALDPKHKMALIFRWYLGKSSGWAIGDVPDRHMDMQIWCGPAMGAFNAWVKDSCLESPENRQVADVARHIVDGAAYLYRINLLRQTGFKMTNIRENYVPQPR</sequence>
<dbReference type="RefSeq" id="WP_169749004.1">
    <property type="nucleotide sequence ID" value="NZ_CP007142.1"/>
</dbReference>
<name>A0A0C5W1V8_9GAMM</name>
<proteinExistence type="predicted"/>
<dbReference type="GO" id="GO:0051213">
    <property type="term" value="F:dioxygenase activity"/>
    <property type="evidence" value="ECO:0007669"/>
    <property type="project" value="UniProtKB-KW"/>
</dbReference>
<feature type="domain" description="[Acyl-carrier-protein] S-malonyltransferase-like inserted helical" evidence="1">
    <location>
        <begin position="352"/>
        <end position="430"/>
    </location>
</feature>
<dbReference type="EC" id="1.3.1.9" evidence="2"/>
<organism evidence="2 3">
    <name type="scientific">Gynuella sunshinyii YC6258</name>
    <dbReference type="NCBI Taxonomy" id="1445510"/>
    <lineage>
        <taxon>Bacteria</taxon>
        <taxon>Pseudomonadati</taxon>
        <taxon>Pseudomonadota</taxon>
        <taxon>Gammaproteobacteria</taxon>
        <taxon>Oceanospirillales</taxon>
        <taxon>Saccharospirillaceae</taxon>
        <taxon>Gynuella</taxon>
    </lineage>
</organism>
<dbReference type="InterPro" id="IPR014179">
    <property type="entry name" value="PfaD-like_TIM-barrel"/>
</dbReference>
<dbReference type="Gene3D" id="3.20.20.70">
    <property type="entry name" value="Aldolase class I"/>
    <property type="match status" value="2"/>
</dbReference>
<dbReference type="EMBL" id="CP007142">
    <property type="protein sequence ID" value="AJQ96659.1"/>
    <property type="molecule type" value="Genomic_DNA"/>
</dbReference>
<keyword evidence="3" id="KW-1185">Reference proteome</keyword>
<dbReference type="Pfam" id="PF03060">
    <property type="entry name" value="NMO"/>
    <property type="match status" value="1"/>
</dbReference>
<dbReference type="Pfam" id="PF21607">
    <property type="entry name" value="FabD_helical_ins"/>
    <property type="match status" value="1"/>
</dbReference>
<dbReference type="InterPro" id="IPR013785">
    <property type="entry name" value="Aldolase_TIM"/>
</dbReference>
<dbReference type="NCBIfam" id="TIGR02814">
    <property type="entry name" value="pfaD_fam"/>
    <property type="match status" value="1"/>
</dbReference>
<evidence type="ECO:0000313" key="2">
    <source>
        <dbReference type="EMBL" id="AJQ96659.1"/>
    </source>
</evidence>
<dbReference type="STRING" id="1445510.YC6258_04627"/>
<dbReference type="InterPro" id="IPR049489">
    <property type="entry name" value="FabD-like_helical_ins"/>
</dbReference>
<protein>
    <submittedName>
        <fullName evidence="2">Dioxygenases-like 2-nitropropane dioxygenase</fullName>
        <ecNumber evidence="2">1.3.1.9</ecNumber>
    </submittedName>
</protein>
<keyword evidence="2" id="KW-0560">Oxidoreductase</keyword>
<dbReference type="SUPFAM" id="SSF51412">
    <property type="entry name" value="Inosine monophosphate dehydrogenase (IMPDH)"/>
    <property type="match status" value="1"/>
</dbReference>
<dbReference type="AlphaFoldDB" id="A0A0C5W1V8"/>
<keyword evidence="2" id="KW-0223">Dioxygenase</keyword>
<dbReference type="Proteomes" id="UP000032266">
    <property type="component" value="Chromosome"/>
</dbReference>
<dbReference type="PANTHER" id="PTHR32332:SF20">
    <property type="entry name" value="2-NITROPROPANE DIOXYGENASE-LIKE PROTEIN"/>
    <property type="match status" value="1"/>
</dbReference>
<evidence type="ECO:0000313" key="3">
    <source>
        <dbReference type="Proteomes" id="UP000032266"/>
    </source>
</evidence>
<dbReference type="PATRIC" id="fig|1445510.3.peg.4591"/>